<dbReference type="EMBL" id="JAIQCV010000004">
    <property type="protein sequence ID" value="KAH1108020.1"/>
    <property type="molecule type" value="Genomic_DNA"/>
</dbReference>
<evidence type="ECO:0000313" key="1">
    <source>
        <dbReference type="EMBL" id="KAH1108020.1"/>
    </source>
</evidence>
<name>A0A9D3W4P3_9ROSI</name>
<dbReference type="OrthoDB" id="851239at2759"/>
<keyword evidence="2" id="KW-1185">Reference proteome</keyword>
<organism evidence="1 2">
    <name type="scientific">Gossypium stocksii</name>
    <dbReference type="NCBI Taxonomy" id="47602"/>
    <lineage>
        <taxon>Eukaryota</taxon>
        <taxon>Viridiplantae</taxon>
        <taxon>Streptophyta</taxon>
        <taxon>Embryophyta</taxon>
        <taxon>Tracheophyta</taxon>
        <taxon>Spermatophyta</taxon>
        <taxon>Magnoliopsida</taxon>
        <taxon>eudicotyledons</taxon>
        <taxon>Gunneridae</taxon>
        <taxon>Pentapetalae</taxon>
        <taxon>rosids</taxon>
        <taxon>malvids</taxon>
        <taxon>Malvales</taxon>
        <taxon>Malvaceae</taxon>
        <taxon>Malvoideae</taxon>
        <taxon>Gossypium</taxon>
    </lineage>
</organism>
<sequence length="100" mass="11391">MYSGKEILYERTSGLAINFVKSGIMFSSNTSGTIQDSVKSMLGINSPIDHGRYLELPLLVGRNKRQVFAFIKKHFSKCIFHWQNKLLSWVSKKVLIKNVA</sequence>
<accession>A0A9D3W4P3</accession>
<reference evidence="1 2" key="1">
    <citation type="journal article" date="2021" name="Plant Biotechnol. J.">
        <title>Multi-omics assisted identification of the key and species-specific regulatory components of drought-tolerant mechanisms in Gossypium stocksii.</title>
        <authorList>
            <person name="Yu D."/>
            <person name="Ke L."/>
            <person name="Zhang D."/>
            <person name="Wu Y."/>
            <person name="Sun Y."/>
            <person name="Mei J."/>
            <person name="Sun J."/>
            <person name="Sun Y."/>
        </authorList>
    </citation>
    <scope>NUCLEOTIDE SEQUENCE [LARGE SCALE GENOMIC DNA]</scope>
    <source>
        <strain evidence="2">cv. E1</strain>
        <tissue evidence="1">Leaf</tissue>
    </source>
</reference>
<evidence type="ECO:0000313" key="2">
    <source>
        <dbReference type="Proteomes" id="UP000828251"/>
    </source>
</evidence>
<dbReference type="AlphaFoldDB" id="A0A9D3W4P3"/>
<protein>
    <submittedName>
        <fullName evidence="1">Uncharacterized protein</fullName>
    </submittedName>
</protein>
<comment type="caution">
    <text evidence="1">The sequence shown here is derived from an EMBL/GenBank/DDBJ whole genome shotgun (WGS) entry which is preliminary data.</text>
</comment>
<dbReference type="Proteomes" id="UP000828251">
    <property type="component" value="Unassembled WGS sequence"/>
</dbReference>
<gene>
    <name evidence="1" type="ORF">J1N35_011788</name>
</gene>
<proteinExistence type="predicted"/>